<dbReference type="InterPro" id="IPR022893">
    <property type="entry name" value="Shikimate_DH_fam"/>
</dbReference>
<dbReference type="GO" id="GO:0019632">
    <property type="term" value="P:shikimate metabolic process"/>
    <property type="evidence" value="ECO:0007669"/>
    <property type="project" value="TreeGrafter"/>
</dbReference>
<proteinExistence type="predicted"/>
<evidence type="ECO:0000259" key="6">
    <source>
        <dbReference type="Pfam" id="PF08501"/>
    </source>
</evidence>
<dbReference type="UniPathway" id="UPA00053">
    <property type="reaction ID" value="UER00087"/>
</dbReference>
<accession>A0A7T5UQF5</accession>
<evidence type="ECO:0000256" key="4">
    <source>
        <dbReference type="ARBA" id="ARBA00049442"/>
    </source>
</evidence>
<dbReference type="Pfam" id="PF01488">
    <property type="entry name" value="Shikimate_DH"/>
    <property type="match status" value="1"/>
</dbReference>
<dbReference type="Proteomes" id="UP000595618">
    <property type="component" value="Chromosome"/>
</dbReference>
<protein>
    <recommendedName>
        <fullName evidence="2">shikimate dehydrogenase (NADP(+))</fullName>
        <ecNumber evidence="2">1.1.1.25</ecNumber>
    </recommendedName>
</protein>
<organism evidence="7 8">
    <name type="scientific">Candidatus Sungiibacteriota bacterium</name>
    <dbReference type="NCBI Taxonomy" id="2750080"/>
    <lineage>
        <taxon>Bacteria</taxon>
        <taxon>Candidatus Sungiibacteriota</taxon>
    </lineage>
</organism>
<dbReference type="Gene3D" id="3.40.50.10860">
    <property type="entry name" value="Leucine Dehydrogenase, chain A, domain 1"/>
    <property type="match status" value="1"/>
</dbReference>
<dbReference type="GO" id="GO:0005829">
    <property type="term" value="C:cytosol"/>
    <property type="evidence" value="ECO:0007669"/>
    <property type="project" value="TreeGrafter"/>
</dbReference>
<dbReference type="PANTHER" id="PTHR21089:SF1">
    <property type="entry name" value="BIFUNCTIONAL 3-DEHYDROQUINATE DEHYDRATASE_SHIKIMATE DEHYDROGENASE, CHLOROPLASTIC"/>
    <property type="match status" value="1"/>
</dbReference>
<dbReference type="InterPro" id="IPR046346">
    <property type="entry name" value="Aminoacid_DH-like_N_sf"/>
</dbReference>
<reference evidence="7 8" key="1">
    <citation type="submission" date="2020-07" db="EMBL/GenBank/DDBJ databases">
        <title>Huge and variable diversity of episymbiotic CPR bacteria and DPANN archaea in groundwater ecosystems.</title>
        <authorList>
            <person name="He C.Y."/>
            <person name="Keren R."/>
            <person name="Whittaker M."/>
            <person name="Farag I.F."/>
            <person name="Doudna J."/>
            <person name="Cate J.H.D."/>
            <person name="Banfield J.F."/>
        </authorList>
    </citation>
    <scope>NUCLEOTIDE SEQUENCE [LARGE SCALE GENOMIC DNA]</scope>
    <source>
        <strain evidence="7">NC_groundwater_541_Ag_S-0.1um_46_50</strain>
    </source>
</reference>
<dbReference type="EMBL" id="CP066690">
    <property type="protein sequence ID" value="QQG45136.1"/>
    <property type="molecule type" value="Genomic_DNA"/>
</dbReference>
<keyword evidence="3" id="KW-0028">Amino-acid biosynthesis</keyword>
<feature type="domain" description="Shikimate dehydrogenase substrate binding N-terminal" evidence="6">
    <location>
        <begin position="193"/>
        <end position="266"/>
    </location>
</feature>
<evidence type="ECO:0000256" key="1">
    <source>
        <dbReference type="ARBA" id="ARBA00004871"/>
    </source>
</evidence>
<dbReference type="InterPro" id="IPR006151">
    <property type="entry name" value="Shikm_DH/Glu-tRNA_Rdtase"/>
</dbReference>
<feature type="domain" description="Quinate/shikimate 5-dehydrogenase/glutamyl-tRNA reductase" evidence="5">
    <location>
        <begin position="317"/>
        <end position="423"/>
    </location>
</feature>
<dbReference type="EC" id="1.1.1.25" evidence="2"/>
<dbReference type="SUPFAM" id="SSF51735">
    <property type="entry name" value="NAD(P)-binding Rossmann-fold domains"/>
    <property type="match status" value="1"/>
</dbReference>
<dbReference type="InterPro" id="IPR013708">
    <property type="entry name" value="Shikimate_DH-bd_N"/>
</dbReference>
<evidence type="ECO:0000313" key="7">
    <source>
        <dbReference type="EMBL" id="QQG45136.1"/>
    </source>
</evidence>
<dbReference type="Pfam" id="PF08501">
    <property type="entry name" value="Shikimate_dh_N"/>
    <property type="match status" value="1"/>
</dbReference>
<comment type="catalytic activity">
    <reaction evidence="4">
        <text>shikimate + NADP(+) = 3-dehydroshikimate + NADPH + H(+)</text>
        <dbReference type="Rhea" id="RHEA:17737"/>
        <dbReference type="ChEBI" id="CHEBI:15378"/>
        <dbReference type="ChEBI" id="CHEBI:16630"/>
        <dbReference type="ChEBI" id="CHEBI:36208"/>
        <dbReference type="ChEBI" id="CHEBI:57783"/>
        <dbReference type="ChEBI" id="CHEBI:58349"/>
        <dbReference type="EC" id="1.1.1.25"/>
    </reaction>
</comment>
<dbReference type="GO" id="GO:0009423">
    <property type="term" value="P:chorismate biosynthetic process"/>
    <property type="evidence" value="ECO:0007669"/>
    <property type="project" value="UniProtKB-UniPathway"/>
</dbReference>
<dbReference type="GO" id="GO:0009073">
    <property type="term" value="P:aromatic amino acid family biosynthetic process"/>
    <property type="evidence" value="ECO:0007669"/>
    <property type="project" value="UniProtKB-KW"/>
</dbReference>
<sequence length="493" mass="54767">MEENKTETHEKSVIARELWFQENEKEFIAEHSIGATIRAGDRTAETTDPKGGYREGGFVTLKIQKADGSFDPLETTVVVYSAKKKVLGEIKPEDLEGTPLSQKTKTALIEKLTRLYGRDFTDNDTVTIVRFEYADDLKEAGKKILASLQTFAQNDLLELKNGPFRLAPEYKPSGLTPENIKGRPLSFIIGEQPSEYAVSPLMWNAEFKMRGSNGLFLPVDIAPDKKGNLKEFIDKIVEIGNLVFRVLTITNPYKIDALQYFKNLQERYPDRVDLSEDALRIGATNQILIGPDNKFYVINSDGRGMANSIEEFLSGKNRGNLEAKHVGLVGAGGAARGIAYEVAKRMGPHGLLTIFNRTQEKAVALKAELSSYLPQTPIEARGLNELPGQAKEQEIIISSITEGDPLSDSGVYKTLPRGILIVDANYGPKSIIEQKAHEAGRDDLDIHDGAGMVVEGYIIASQELSRLWKYEVSREVYREIGFVFGYRKRAASS</sequence>
<dbReference type="InterPro" id="IPR036291">
    <property type="entry name" value="NAD(P)-bd_dom_sf"/>
</dbReference>
<evidence type="ECO:0000256" key="3">
    <source>
        <dbReference type="ARBA" id="ARBA00023141"/>
    </source>
</evidence>
<evidence type="ECO:0000313" key="8">
    <source>
        <dbReference type="Proteomes" id="UP000595618"/>
    </source>
</evidence>
<dbReference type="GO" id="GO:0050661">
    <property type="term" value="F:NADP binding"/>
    <property type="evidence" value="ECO:0007669"/>
    <property type="project" value="TreeGrafter"/>
</dbReference>
<gene>
    <name evidence="7" type="ORF">HYW89_04020</name>
</gene>
<dbReference type="AlphaFoldDB" id="A0A7T5UQF5"/>
<keyword evidence="3" id="KW-0057">Aromatic amino acid biosynthesis</keyword>
<comment type="pathway">
    <text evidence="1">Metabolic intermediate biosynthesis; chorismate biosynthesis; chorismate from D-erythrose 4-phosphate and phosphoenolpyruvate: step 4/7.</text>
</comment>
<dbReference type="SUPFAM" id="SSF53223">
    <property type="entry name" value="Aminoacid dehydrogenase-like, N-terminal domain"/>
    <property type="match status" value="1"/>
</dbReference>
<name>A0A7T5UQF5_9BACT</name>
<dbReference type="Gene3D" id="3.40.50.720">
    <property type="entry name" value="NAD(P)-binding Rossmann-like Domain"/>
    <property type="match status" value="1"/>
</dbReference>
<dbReference type="GO" id="GO:0004764">
    <property type="term" value="F:shikimate 3-dehydrogenase (NADP+) activity"/>
    <property type="evidence" value="ECO:0007669"/>
    <property type="project" value="UniProtKB-EC"/>
</dbReference>
<evidence type="ECO:0000256" key="2">
    <source>
        <dbReference type="ARBA" id="ARBA00012962"/>
    </source>
</evidence>
<dbReference type="PANTHER" id="PTHR21089">
    <property type="entry name" value="SHIKIMATE DEHYDROGENASE"/>
    <property type="match status" value="1"/>
</dbReference>
<evidence type="ECO:0000259" key="5">
    <source>
        <dbReference type="Pfam" id="PF01488"/>
    </source>
</evidence>